<reference evidence="1 2" key="1">
    <citation type="journal article" date="2022" name="New Phytol.">
        <title>Ecological generalism drives hyperdiversity of secondary metabolite gene clusters in xylarialean endophytes.</title>
        <authorList>
            <person name="Franco M.E.E."/>
            <person name="Wisecaver J.H."/>
            <person name="Arnold A.E."/>
            <person name="Ju Y.M."/>
            <person name="Slot J.C."/>
            <person name="Ahrendt S."/>
            <person name="Moore L.P."/>
            <person name="Eastman K.E."/>
            <person name="Scott K."/>
            <person name="Konkel Z."/>
            <person name="Mondo S.J."/>
            <person name="Kuo A."/>
            <person name="Hayes R.D."/>
            <person name="Haridas S."/>
            <person name="Andreopoulos B."/>
            <person name="Riley R."/>
            <person name="LaButti K."/>
            <person name="Pangilinan J."/>
            <person name="Lipzen A."/>
            <person name="Amirebrahimi M."/>
            <person name="Yan J."/>
            <person name="Adam C."/>
            <person name="Keymanesh K."/>
            <person name="Ng V."/>
            <person name="Louie K."/>
            <person name="Northen T."/>
            <person name="Drula E."/>
            <person name="Henrissat B."/>
            <person name="Hsieh H.M."/>
            <person name="Youens-Clark K."/>
            <person name="Lutzoni F."/>
            <person name="Miadlikowska J."/>
            <person name="Eastwood D.C."/>
            <person name="Hamelin R.C."/>
            <person name="Grigoriev I.V."/>
            <person name="U'Ren J.M."/>
        </authorList>
    </citation>
    <scope>NUCLEOTIDE SEQUENCE [LARGE SCALE GENOMIC DNA]</scope>
    <source>
        <strain evidence="1 2">ER1909</strain>
    </source>
</reference>
<gene>
    <name evidence="1" type="ORF">F4821DRAFT_171776</name>
</gene>
<name>A0ACC0DHM1_9PEZI</name>
<protein>
    <submittedName>
        <fullName evidence="1">Uncharacterized protein</fullName>
    </submittedName>
</protein>
<dbReference type="EMBL" id="MU394285">
    <property type="protein sequence ID" value="KAI6091705.1"/>
    <property type="molecule type" value="Genomic_DNA"/>
</dbReference>
<keyword evidence="2" id="KW-1185">Reference proteome</keyword>
<proteinExistence type="predicted"/>
<evidence type="ECO:0000313" key="1">
    <source>
        <dbReference type="EMBL" id="KAI6091705.1"/>
    </source>
</evidence>
<evidence type="ECO:0000313" key="2">
    <source>
        <dbReference type="Proteomes" id="UP001497680"/>
    </source>
</evidence>
<accession>A0ACC0DHM1</accession>
<organism evidence="1 2">
    <name type="scientific">Hypoxylon rubiginosum</name>
    <dbReference type="NCBI Taxonomy" id="110542"/>
    <lineage>
        <taxon>Eukaryota</taxon>
        <taxon>Fungi</taxon>
        <taxon>Dikarya</taxon>
        <taxon>Ascomycota</taxon>
        <taxon>Pezizomycotina</taxon>
        <taxon>Sordariomycetes</taxon>
        <taxon>Xylariomycetidae</taxon>
        <taxon>Xylariales</taxon>
        <taxon>Hypoxylaceae</taxon>
        <taxon>Hypoxylon</taxon>
    </lineage>
</organism>
<dbReference type="Proteomes" id="UP001497680">
    <property type="component" value="Unassembled WGS sequence"/>
</dbReference>
<comment type="caution">
    <text evidence="1">The sequence shown here is derived from an EMBL/GenBank/DDBJ whole genome shotgun (WGS) entry which is preliminary data.</text>
</comment>
<sequence length="370" mass="40873">MAKSKSLLEALESVCNVDVDSVDPRIATALPFKAHNQTSNQVICANTMFLPEYHDLFISKVKEYGSRGWEEVFNRVMVQFCANNIQNITNHVLIQISPSRVHTKEKVLEQAHAFDRAFRDAGISRDRYAMKISTTGPGMAAAAQLNKKGIRTLGTSLFSLPQAIAASQAGCLYISPYFNEVAAYEDDSLMHKGNDPAMTHPMAPRLVHILEAYTQLYKETGKDQPLIVIASNANVGEVIATAELGCQHITILAHHLKELQETPLDESTLARYPFLRNPPHKKEAPYYADLQTPERLKGHSKIDFLAGLEWNGKLADIHVDYLADDGKALSEAMDADAAVVRKMKDVLDAFNGGDAKAKAAIEEERAKIKA</sequence>